<dbReference type="InterPro" id="IPR003368">
    <property type="entry name" value="POMP_repeat"/>
</dbReference>
<keyword evidence="5" id="KW-0732">Signal</keyword>
<evidence type="ECO:0000256" key="1">
    <source>
        <dbReference type="ARBA" id="ARBA00004196"/>
    </source>
</evidence>
<dbReference type="InParanoid" id="A0A1M6P8J1"/>
<dbReference type="NCBIfam" id="NF041518">
    <property type="entry name" value="choice_anch_Q"/>
    <property type="match status" value="2"/>
</dbReference>
<keyword evidence="4" id="KW-0964">Secreted</keyword>
<reference evidence="9 10" key="1">
    <citation type="submission" date="2016-11" db="EMBL/GenBank/DDBJ databases">
        <authorList>
            <person name="Jaros S."/>
            <person name="Januszkiewicz K."/>
            <person name="Wedrychowicz H."/>
        </authorList>
    </citation>
    <scope>NUCLEOTIDE SEQUENCE [LARGE SCALE GENOMIC DNA]</scope>
    <source>
        <strain evidence="9 10">DSM 18772</strain>
    </source>
</reference>
<name>A0A1M6P8J1_9BACT</name>
<protein>
    <submittedName>
        <fullName evidence="9">Polymorphic outer membrane protein repeat-containing protein</fullName>
    </submittedName>
</protein>
<organism evidence="9 10">
    <name type="scientific">Rubritalea squalenifaciens DSM 18772</name>
    <dbReference type="NCBI Taxonomy" id="1123071"/>
    <lineage>
        <taxon>Bacteria</taxon>
        <taxon>Pseudomonadati</taxon>
        <taxon>Verrucomicrobiota</taxon>
        <taxon>Verrucomicrobiia</taxon>
        <taxon>Verrucomicrobiales</taxon>
        <taxon>Rubritaleaceae</taxon>
        <taxon>Rubritalea</taxon>
    </lineage>
</organism>
<evidence type="ECO:0000256" key="7">
    <source>
        <dbReference type="ARBA" id="ARBA00023237"/>
    </source>
</evidence>
<comment type="subcellular location">
    <subcellularLocation>
        <location evidence="1">Cell envelope</location>
    </subcellularLocation>
    <subcellularLocation>
        <location evidence="2">Cell outer membrane</location>
    </subcellularLocation>
    <subcellularLocation>
        <location evidence="3">Secreted</location>
    </subcellularLocation>
</comment>
<evidence type="ECO:0000313" key="10">
    <source>
        <dbReference type="Proteomes" id="UP000184510"/>
    </source>
</evidence>
<keyword evidence="8" id="KW-1133">Transmembrane helix</keyword>
<keyword evidence="8" id="KW-0812">Transmembrane</keyword>
<dbReference type="STRING" id="1123071.SAMN02745181_3106"/>
<dbReference type="AlphaFoldDB" id="A0A1M6P8J1"/>
<evidence type="ECO:0000313" key="9">
    <source>
        <dbReference type="EMBL" id="SHK04214.1"/>
    </source>
</evidence>
<keyword evidence="7" id="KW-0998">Cell outer membrane</keyword>
<dbReference type="GO" id="GO:0009279">
    <property type="term" value="C:cell outer membrane"/>
    <property type="evidence" value="ECO:0007669"/>
    <property type="project" value="UniProtKB-SubCell"/>
</dbReference>
<evidence type="ECO:0000256" key="2">
    <source>
        <dbReference type="ARBA" id="ARBA00004442"/>
    </source>
</evidence>
<dbReference type="NCBIfam" id="TIGR01376">
    <property type="entry name" value="POMP_repeat"/>
    <property type="match status" value="1"/>
</dbReference>
<gene>
    <name evidence="9" type="ORF">SAMN02745181_3106</name>
</gene>
<accession>A0A1M6P8J1</accession>
<evidence type="ECO:0000256" key="8">
    <source>
        <dbReference type="SAM" id="Phobius"/>
    </source>
</evidence>
<dbReference type="PANTHER" id="PTHR11319:SF35">
    <property type="entry name" value="OUTER MEMBRANE PROTEIN PMPC-RELATED"/>
    <property type="match status" value="1"/>
</dbReference>
<keyword evidence="10" id="KW-1185">Reference proteome</keyword>
<feature type="transmembrane region" description="Helical" evidence="8">
    <location>
        <begin position="35"/>
        <end position="57"/>
    </location>
</feature>
<dbReference type="Proteomes" id="UP000184510">
    <property type="component" value="Unassembled WGS sequence"/>
</dbReference>
<evidence type="ECO:0000256" key="5">
    <source>
        <dbReference type="ARBA" id="ARBA00022729"/>
    </source>
</evidence>
<dbReference type="GO" id="GO:0005576">
    <property type="term" value="C:extracellular region"/>
    <property type="evidence" value="ECO:0007669"/>
    <property type="project" value="UniProtKB-SubCell"/>
</dbReference>
<dbReference type="EMBL" id="FQYR01000005">
    <property type="protein sequence ID" value="SHK04214.1"/>
    <property type="molecule type" value="Genomic_DNA"/>
</dbReference>
<dbReference type="InterPro" id="IPR059226">
    <property type="entry name" value="Choice_anch_Q_dom"/>
</dbReference>
<dbReference type="SUPFAM" id="SSF51126">
    <property type="entry name" value="Pectin lyase-like"/>
    <property type="match status" value="2"/>
</dbReference>
<evidence type="ECO:0000256" key="3">
    <source>
        <dbReference type="ARBA" id="ARBA00004613"/>
    </source>
</evidence>
<keyword evidence="6 8" id="KW-0472">Membrane</keyword>
<evidence type="ECO:0000256" key="4">
    <source>
        <dbReference type="ARBA" id="ARBA00022525"/>
    </source>
</evidence>
<dbReference type="Pfam" id="PF02415">
    <property type="entry name" value="Chlam_PMP"/>
    <property type="match status" value="2"/>
</dbReference>
<dbReference type="PANTHER" id="PTHR11319">
    <property type="entry name" value="G PROTEIN-COUPLED RECEPTOR-RELATED"/>
    <property type="match status" value="1"/>
</dbReference>
<proteinExistence type="predicted"/>
<sequence length="1041" mass="106363">MRLSITLIGREIDHCKLDQDPPFKRYCYAMKNPPLRLTAGLATAVIAVFFAAISPLYGITVTVSADEDNTSAVGGVSLREAIQETAASGTVDFDISLNGATIFLVNGDITINKNLTIDASNLTNGLIVVQGNDQFAISGANTVNIEGLSFTGASNTASGGAFIISGGAIVTFTDCRLSNHTTTVNGGAIYNSSSTLVMNNCELSCNEAQGGRGGAIYSADGGAVTTLNQTVLRGNSANNVGGAIHSGGNSTITLTECMFLDNESGFGGAISQNVGSLTIEQSCFAYNKANTAGGALYLFGSFTSAVKNTCLVGNRAAGGGGAIVLDDEASMNIESSTVVRNKTGGNGGGIFVNMNCTLNTSNSVFADNEADGSTDLHKNSGTINRSEVNFVGSNLGVETEFPDGAPNGNGDLVGTEFSSLDPELSPLGYYGGSTMSVHPLAGSPLLQAGGSTSLVNDQRGYARVTNTLLDLGAVEGGPVLVVSTSDDENDGGLGIGAGNSLRECINAVSTPGTRIVFSAGVNGSTIQLTNGLISTQDLEIVIDASAMSNGITIDGDNNSRIFTASQVSADTTLALISLELTQANAGAVSCGGGAKFTAADSTFGSNTNLTGSGGALSFTSGSSAVIDSCVFDQNTCSLIGGGAIYANYADLLILESTFSGNTASITGEARGGAIYSLVAPFYLEGCLFSNNTATGTSGSYGGAVYYSNVLSYIPQKTSLVSSTFTGNSAAAGSGGAIAIRETIGELVCRHLTVVSNNADAGAGLYVEKKGTALDKLSFDHCIIGANVAPLFSDIQYVDGGGSALIDTSAPNLVGDNTTAESLFPAGPLVGTMISKVDPLMGSLGNHGGATQTIYLAAGSPAIDAGNESDDTPEHDQRGYERVVGSAPDLGAYENGHRTGYTLWSLETIPVGEDDAFSGNAEDDTNANGVEYATGLSPTAVESGSVLSAELIPDGGGGYKMKLTFAYEPDVTDIKYVIERNDSDLMSFTSRYSLDMDTGLEVIPGGADVTATVDSEAKTITVIDGDLSSDKYFWELKIEQLP</sequence>
<dbReference type="InterPro" id="IPR011050">
    <property type="entry name" value="Pectin_lyase_fold/virulence"/>
</dbReference>
<evidence type="ECO:0000256" key="6">
    <source>
        <dbReference type="ARBA" id="ARBA00023136"/>
    </source>
</evidence>